<feature type="compositionally biased region" description="Low complexity" evidence="1">
    <location>
        <begin position="81"/>
        <end position="95"/>
    </location>
</feature>
<feature type="compositionally biased region" description="Polar residues" evidence="1">
    <location>
        <begin position="667"/>
        <end position="678"/>
    </location>
</feature>
<dbReference type="EMBL" id="CDMZ01005811">
    <property type="protein sequence ID" value="CEM54725.1"/>
    <property type="molecule type" value="Genomic_DNA"/>
</dbReference>
<feature type="compositionally biased region" description="Basic and acidic residues" evidence="1">
    <location>
        <begin position="644"/>
        <end position="665"/>
    </location>
</feature>
<sequence length="678" mass="73274">MDVNDIPVHGQTSVEEPGGKEGERLASLLRIRRGERDDASPSLYQSPRASSHPEPQTHHGRPTEQHNSRYQQQVEHCAANPSLLLPSLQPPSHQSAIHPFRAIRSAQSSRLQDDHSLSLTEGPRASSPPPPGLSRRRVRQLNLRIHSHRVSEPPNVDTETDRDRDGERVREESRGGDRERDEASDIGVFQQNTVHGNARALHLVTEEAEGEGEEGGERTAFLSDIPRSAGSDGGREADQQSVVVSGEDPDGLSADGAEVAFEHPLGWSCPVAFRPLPSLQARLPSLLLLSGTRGTRVSVPSSLSSGLQRSPFQAVGRQRRQRDREDHHTSTSREMEEALLPVAVPRDGQIQCVQQEENALVGGREVSALLGQGRETQRGGREVEREAGAEAEGQTEGGGHNRGQQLGRIGREGHVGQRGPASWCSFEELEEPSSSSSSAVARPSRAEEVESPRRLRLLSPRINAARGPAVREERERMEEVQRGLPPRDDSWGDREEEEADVVEERQEGTAWAGGALASPLPPPSEFPSATAAAEQESSEESEADSDSSEDELGGVLVEIMDRQSLPRLANLNDGLPRAVMPALGGGSASSSAGGLEEDTLREVPRATAAWGSGLESGGTTRETETDVRPPQREGTEEMTQASDARVHPGLPREAEGEGEADREPTGENINYNPSAPEG</sequence>
<reference evidence="2" key="1">
    <citation type="submission" date="2014-11" db="EMBL/GenBank/DDBJ databases">
        <authorList>
            <person name="Otto D Thomas"/>
            <person name="Naeem Raeece"/>
        </authorList>
    </citation>
    <scope>NUCLEOTIDE SEQUENCE</scope>
</reference>
<feature type="region of interest" description="Disordered" evidence="1">
    <location>
        <begin position="297"/>
        <end position="334"/>
    </location>
</feature>
<proteinExistence type="predicted"/>
<feature type="compositionally biased region" description="Basic and acidic residues" evidence="1">
    <location>
        <begin position="375"/>
        <end position="388"/>
    </location>
</feature>
<organism evidence="2">
    <name type="scientific">Chromera velia CCMP2878</name>
    <dbReference type="NCBI Taxonomy" id="1169474"/>
    <lineage>
        <taxon>Eukaryota</taxon>
        <taxon>Sar</taxon>
        <taxon>Alveolata</taxon>
        <taxon>Colpodellida</taxon>
        <taxon>Chromeraceae</taxon>
        <taxon>Chromera</taxon>
    </lineage>
</organism>
<feature type="compositionally biased region" description="Basic and acidic residues" evidence="1">
    <location>
        <begin position="55"/>
        <end position="67"/>
    </location>
</feature>
<accession>A0A0G4IC03</accession>
<feature type="compositionally biased region" description="Basic and acidic residues" evidence="1">
    <location>
        <begin position="621"/>
        <end position="635"/>
    </location>
</feature>
<dbReference type="VEuPathDB" id="CryptoDB:Cvel_12990"/>
<feature type="region of interest" description="Disordered" evidence="1">
    <location>
        <begin position="1"/>
        <end position="189"/>
    </location>
</feature>
<name>A0A0G4IC03_9ALVE</name>
<feature type="region of interest" description="Disordered" evidence="1">
    <location>
        <begin position="206"/>
        <end position="250"/>
    </location>
</feature>
<feature type="compositionally biased region" description="Basic and acidic residues" evidence="1">
    <location>
        <begin position="322"/>
        <end position="334"/>
    </location>
</feature>
<feature type="compositionally biased region" description="Basic and acidic residues" evidence="1">
    <location>
        <begin position="159"/>
        <end position="183"/>
    </location>
</feature>
<feature type="compositionally biased region" description="Low complexity" evidence="1">
    <location>
        <begin position="526"/>
        <end position="535"/>
    </location>
</feature>
<feature type="compositionally biased region" description="Low complexity" evidence="1">
    <location>
        <begin position="432"/>
        <end position="443"/>
    </location>
</feature>
<feature type="compositionally biased region" description="Acidic residues" evidence="1">
    <location>
        <begin position="536"/>
        <end position="552"/>
    </location>
</feature>
<feature type="region of interest" description="Disordered" evidence="1">
    <location>
        <begin position="581"/>
        <end position="678"/>
    </location>
</feature>
<gene>
    <name evidence="2" type="ORF">Cvel_12990</name>
</gene>
<dbReference type="AlphaFoldDB" id="A0A0G4IC03"/>
<feature type="compositionally biased region" description="Polar residues" evidence="1">
    <location>
        <begin position="297"/>
        <end position="311"/>
    </location>
</feature>
<feature type="compositionally biased region" description="Basic and acidic residues" evidence="1">
    <location>
        <begin position="444"/>
        <end position="453"/>
    </location>
</feature>
<feature type="region of interest" description="Disordered" evidence="1">
    <location>
        <begin position="370"/>
        <end position="554"/>
    </location>
</feature>
<evidence type="ECO:0000256" key="1">
    <source>
        <dbReference type="SAM" id="MobiDB-lite"/>
    </source>
</evidence>
<evidence type="ECO:0000313" key="2">
    <source>
        <dbReference type="EMBL" id="CEM54725.1"/>
    </source>
</evidence>
<protein>
    <submittedName>
        <fullName evidence="2">Uncharacterized protein</fullName>
    </submittedName>
</protein>
<feature type="compositionally biased region" description="Basic and acidic residues" evidence="1">
    <location>
        <begin position="469"/>
        <end position="493"/>
    </location>
</feature>